<dbReference type="RefSeq" id="WP_120118532.1">
    <property type="nucleotide sequence ID" value="NZ_BORJ01000007.1"/>
</dbReference>
<dbReference type="EMBL" id="BORJ01000007">
    <property type="protein sequence ID" value="GIN97093.1"/>
    <property type="molecule type" value="Genomic_DNA"/>
</dbReference>
<keyword evidence="6 7" id="KW-0472">Membrane</keyword>
<organism evidence="9 10">
    <name type="scientific">Siminovitchia terrae</name>
    <name type="common">Bacillus terrae</name>
    <dbReference type="NCBI Taxonomy" id="1914933"/>
    <lineage>
        <taxon>Bacteria</taxon>
        <taxon>Bacillati</taxon>
        <taxon>Bacillota</taxon>
        <taxon>Bacilli</taxon>
        <taxon>Bacillales</taxon>
        <taxon>Bacillaceae</taxon>
        <taxon>Siminovitchia</taxon>
    </lineage>
</organism>
<accession>A0A429X217</accession>
<evidence type="ECO:0000256" key="2">
    <source>
        <dbReference type="ARBA" id="ARBA00005262"/>
    </source>
</evidence>
<dbReference type="InterPro" id="IPR052518">
    <property type="entry name" value="CHR_Transporter"/>
</dbReference>
<feature type="transmembrane region" description="Helical" evidence="7">
    <location>
        <begin position="74"/>
        <end position="97"/>
    </location>
</feature>
<name>A0A429X217_SIMTE</name>
<dbReference type="PANTHER" id="PTHR43663:SF1">
    <property type="entry name" value="CHROMATE TRANSPORTER"/>
    <property type="match status" value="1"/>
</dbReference>
<evidence type="ECO:0000256" key="1">
    <source>
        <dbReference type="ARBA" id="ARBA00004651"/>
    </source>
</evidence>
<dbReference type="OrthoDB" id="9027281at2"/>
<dbReference type="PANTHER" id="PTHR43663">
    <property type="entry name" value="CHROMATE TRANSPORT PROTEIN-RELATED"/>
    <property type="match status" value="1"/>
</dbReference>
<comment type="similarity">
    <text evidence="2">Belongs to the chromate ion transporter (CHR) (TC 2.A.51) family.</text>
</comment>
<dbReference type="GO" id="GO:0005886">
    <property type="term" value="C:plasma membrane"/>
    <property type="evidence" value="ECO:0007669"/>
    <property type="project" value="UniProtKB-SubCell"/>
</dbReference>
<evidence type="ECO:0000313" key="10">
    <source>
        <dbReference type="Proteomes" id="UP000287296"/>
    </source>
</evidence>
<gene>
    <name evidence="9" type="ORF">D5F11_022150</name>
    <name evidence="8" type="ORF">J6TS1_29630</name>
</gene>
<evidence type="ECO:0000256" key="6">
    <source>
        <dbReference type="ARBA" id="ARBA00023136"/>
    </source>
</evidence>
<reference evidence="9 10" key="1">
    <citation type="submission" date="2018-12" db="EMBL/GenBank/DDBJ databases">
        <authorList>
            <person name="Sun L."/>
            <person name="Chen Z."/>
        </authorList>
    </citation>
    <scope>NUCLEOTIDE SEQUENCE [LARGE SCALE GENOMIC DNA]</scope>
    <source>
        <strain evidence="9 10">LMG 29736</strain>
    </source>
</reference>
<feature type="transmembrane region" description="Helical" evidence="7">
    <location>
        <begin position="134"/>
        <end position="154"/>
    </location>
</feature>
<dbReference type="AlphaFoldDB" id="A0A429X217"/>
<proteinExistence type="inferred from homology"/>
<keyword evidence="5 7" id="KW-1133">Transmembrane helix</keyword>
<evidence type="ECO:0000256" key="3">
    <source>
        <dbReference type="ARBA" id="ARBA00022475"/>
    </source>
</evidence>
<comment type="caution">
    <text evidence="9">The sequence shown here is derived from an EMBL/GenBank/DDBJ whole genome shotgun (WGS) entry which is preliminary data.</text>
</comment>
<dbReference type="InterPro" id="IPR003370">
    <property type="entry name" value="Chromate_transpt"/>
</dbReference>
<comment type="subcellular location">
    <subcellularLocation>
        <location evidence="1">Cell membrane</location>
        <topology evidence="1">Multi-pass membrane protein</topology>
    </subcellularLocation>
</comment>
<dbReference type="Proteomes" id="UP000680670">
    <property type="component" value="Unassembled WGS sequence"/>
</dbReference>
<reference evidence="8 11" key="2">
    <citation type="submission" date="2021-03" db="EMBL/GenBank/DDBJ databases">
        <title>Antimicrobial resistance genes in bacteria isolated from Japanese honey, and their potential for conferring macrolide and lincosamide resistance in the American foulbrood pathogen Paenibacillus larvae.</title>
        <authorList>
            <person name="Okamoto M."/>
            <person name="Kumagai M."/>
            <person name="Kanamori H."/>
            <person name="Takamatsu D."/>
        </authorList>
    </citation>
    <scope>NUCLEOTIDE SEQUENCE [LARGE SCALE GENOMIC DNA]</scope>
    <source>
        <strain evidence="8 11">J6TS1</strain>
    </source>
</reference>
<evidence type="ECO:0000256" key="5">
    <source>
        <dbReference type="ARBA" id="ARBA00022989"/>
    </source>
</evidence>
<dbReference type="Pfam" id="PF02417">
    <property type="entry name" value="Chromate_transp"/>
    <property type="match status" value="1"/>
</dbReference>
<keyword evidence="3" id="KW-1003">Cell membrane</keyword>
<feature type="transmembrane region" description="Helical" evidence="7">
    <location>
        <begin position="6"/>
        <end position="24"/>
    </location>
</feature>
<evidence type="ECO:0000256" key="4">
    <source>
        <dbReference type="ARBA" id="ARBA00022692"/>
    </source>
</evidence>
<keyword evidence="4 7" id="KW-0812">Transmembrane</keyword>
<evidence type="ECO:0000313" key="11">
    <source>
        <dbReference type="Proteomes" id="UP000680670"/>
    </source>
</evidence>
<dbReference type="GO" id="GO:0015109">
    <property type="term" value="F:chromate transmembrane transporter activity"/>
    <property type="evidence" value="ECO:0007669"/>
    <property type="project" value="InterPro"/>
</dbReference>
<dbReference type="EMBL" id="QYTW02000032">
    <property type="protein sequence ID" value="RST57524.1"/>
    <property type="molecule type" value="Genomic_DNA"/>
</dbReference>
<protein>
    <submittedName>
        <fullName evidence="9">Chromate transporter</fullName>
    </submittedName>
</protein>
<dbReference type="Proteomes" id="UP000287296">
    <property type="component" value="Unassembled WGS sequence"/>
</dbReference>
<keyword evidence="11" id="KW-1185">Reference proteome</keyword>
<feature type="transmembrane region" description="Helical" evidence="7">
    <location>
        <begin position="45"/>
        <end position="68"/>
    </location>
</feature>
<sequence length="176" mass="18846">MLLDIFLTFLLIGFVSFGGGYAIIPMIELEVTRHGWMTSQELIDVIAVAGMSPGPIATNTAVFIGFHTAGLPGAITAAVAITIPSVLIVLIIAAFFYKLNEITVVQSAFYGLRPVVTALIIFAAYSFALSNGLFSISKETLIGGLLFLFCLFALMKFKWHPALIILIAGLAGIVLY</sequence>
<evidence type="ECO:0000313" key="9">
    <source>
        <dbReference type="EMBL" id="RST57524.1"/>
    </source>
</evidence>
<feature type="transmembrane region" description="Helical" evidence="7">
    <location>
        <begin position="109"/>
        <end position="128"/>
    </location>
</feature>
<evidence type="ECO:0000313" key="8">
    <source>
        <dbReference type="EMBL" id="GIN97093.1"/>
    </source>
</evidence>
<evidence type="ECO:0000256" key="7">
    <source>
        <dbReference type="SAM" id="Phobius"/>
    </source>
</evidence>